<dbReference type="PANTHER" id="PTHR39087:SF2">
    <property type="entry name" value="UPF0104 MEMBRANE PROTEIN MJ1595"/>
    <property type="match status" value="1"/>
</dbReference>
<sequence>MVSGGTHCYITSVQAPATSEASVSGTSSSPRWKKWGLNLLGAAVSIGCLWWAAADMLSTPEKRAEIANAFRNANYWMLIPFWAALFGFYWLKAWRWRLLLKPLGDFRPLRDLIRPILIGFGYNNVLPAHLGEFVRVFVMGRKHRLPMTAVLSSVVLERVFDIFAIVAFMGLGLLFVPDVDPDIKRYGLMGAASASVLVAGAFLFVIWTDPFVRLFEAVLSRIPFLPKGLAAKLAGLLESAADGLHSLHSPGLLIGIFGSSLAQWALNGWMMYLALQSFGIHESPWVSCILLAAVAFGVTVPSTPGYVGVIQALFWLVLRQFTDDKAGVLGASIVYQFAQWVPVTVLGLYFFSRTGLKVSQVQQAAETTPDTHLAANAPPAS</sequence>
<dbReference type="GO" id="GO:0005886">
    <property type="term" value="C:plasma membrane"/>
    <property type="evidence" value="ECO:0007669"/>
    <property type="project" value="UniProtKB-SubCell"/>
</dbReference>
<evidence type="ECO:0000256" key="2">
    <source>
        <dbReference type="ARBA" id="ARBA00022475"/>
    </source>
</evidence>
<feature type="transmembrane region" description="Helical" evidence="6">
    <location>
        <begin position="150"/>
        <end position="176"/>
    </location>
</feature>
<dbReference type="InParanoid" id="A0A517SHS1"/>
<dbReference type="Proteomes" id="UP000315700">
    <property type="component" value="Chromosome"/>
</dbReference>
<protein>
    <recommendedName>
        <fullName evidence="9">Flippase-like domain-containing protein</fullName>
    </recommendedName>
</protein>
<dbReference type="InterPro" id="IPR022791">
    <property type="entry name" value="L-PG_synthase/AglD"/>
</dbReference>
<keyword evidence="4 6" id="KW-1133">Transmembrane helix</keyword>
<dbReference type="OrthoDB" id="9786506at2"/>
<feature type="transmembrane region" description="Helical" evidence="6">
    <location>
        <begin position="328"/>
        <end position="351"/>
    </location>
</feature>
<name>A0A517SHS1_9PLAN</name>
<feature type="transmembrane region" description="Helical" evidence="6">
    <location>
        <begin position="112"/>
        <end position="130"/>
    </location>
</feature>
<dbReference type="EMBL" id="CP036271">
    <property type="protein sequence ID" value="QDT55678.1"/>
    <property type="molecule type" value="Genomic_DNA"/>
</dbReference>
<evidence type="ECO:0000313" key="7">
    <source>
        <dbReference type="EMBL" id="QDT55678.1"/>
    </source>
</evidence>
<evidence type="ECO:0000256" key="6">
    <source>
        <dbReference type="SAM" id="Phobius"/>
    </source>
</evidence>
<dbReference type="Pfam" id="PF03706">
    <property type="entry name" value="LPG_synthase_TM"/>
    <property type="match status" value="1"/>
</dbReference>
<dbReference type="PANTHER" id="PTHR39087">
    <property type="entry name" value="UPF0104 MEMBRANE PROTEIN MJ1595"/>
    <property type="match status" value="1"/>
</dbReference>
<feature type="transmembrane region" description="Helical" evidence="6">
    <location>
        <begin position="188"/>
        <end position="207"/>
    </location>
</feature>
<feature type="transmembrane region" description="Helical" evidence="6">
    <location>
        <begin position="35"/>
        <end position="53"/>
    </location>
</feature>
<evidence type="ECO:0000256" key="3">
    <source>
        <dbReference type="ARBA" id="ARBA00022692"/>
    </source>
</evidence>
<keyword evidence="2" id="KW-1003">Cell membrane</keyword>
<organism evidence="7 8">
    <name type="scientific">Caulifigura coniformis</name>
    <dbReference type="NCBI Taxonomy" id="2527983"/>
    <lineage>
        <taxon>Bacteria</taxon>
        <taxon>Pseudomonadati</taxon>
        <taxon>Planctomycetota</taxon>
        <taxon>Planctomycetia</taxon>
        <taxon>Planctomycetales</taxon>
        <taxon>Planctomycetaceae</taxon>
        <taxon>Caulifigura</taxon>
    </lineage>
</organism>
<gene>
    <name evidence="7" type="ORF">Pan44_37240</name>
</gene>
<feature type="transmembrane region" description="Helical" evidence="6">
    <location>
        <begin position="252"/>
        <end position="275"/>
    </location>
</feature>
<proteinExistence type="predicted"/>
<reference evidence="7 8" key="1">
    <citation type="submission" date="2019-02" db="EMBL/GenBank/DDBJ databases">
        <title>Deep-cultivation of Planctomycetes and their phenomic and genomic characterization uncovers novel biology.</title>
        <authorList>
            <person name="Wiegand S."/>
            <person name="Jogler M."/>
            <person name="Boedeker C."/>
            <person name="Pinto D."/>
            <person name="Vollmers J."/>
            <person name="Rivas-Marin E."/>
            <person name="Kohn T."/>
            <person name="Peeters S.H."/>
            <person name="Heuer A."/>
            <person name="Rast P."/>
            <person name="Oberbeckmann S."/>
            <person name="Bunk B."/>
            <person name="Jeske O."/>
            <person name="Meyerdierks A."/>
            <person name="Storesund J.E."/>
            <person name="Kallscheuer N."/>
            <person name="Luecker S."/>
            <person name="Lage O.M."/>
            <person name="Pohl T."/>
            <person name="Merkel B.J."/>
            <person name="Hornburger P."/>
            <person name="Mueller R.-W."/>
            <person name="Bruemmer F."/>
            <person name="Labrenz M."/>
            <person name="Spormann A.M."/>
            <person name="Op den Camp H."/>
            <person name="Overmann J."/>
            <person name="Amann R."/>
            <person name="Jetten M.S.M."/>
            <person name="Mascher T."/>
            <person name="Medema M.H."/>
            <person name="Devos D.P."/>
            <person name="Kaster A.-K."/>
            <person name="Ovreas L."/>
            <person name="Rohde M."/>
            <person name="Galperin M.Y."/>
            <person name="Jogler C."/>
        </authorList>
    </citation>
    <scope>NUCLEOTIDE SEQUENCE [LARGE SCALE GENOMIC DNA]</scope>
    <source>
        <strain evidence="7 8">Pan44</strain>
    </source>
</reference>
<comment type="subcellular location">
    <subcellularLocation>
        <location evidence="1">Cell membrane</location>
        <topology evidence="1">Multi-pass membrane protein</topology>
    </subcellularLocation>
</comment>
<dbReference type="NCBIfam" id="TIGR00374">
    <property type="entry name" value="flippase-like domain"/>
    <property type="match status" value="1"/>
</dbReference>
<keyword evidence="8" id="KW-1185">Reference proteome</keyword>
<feature type="transmembrane region" description="Helical" evidence="6">
    <location>
        <begin position="287"/>
        <end position="316"/>
    </location>
</feature>
<evidence type="ECO:0000256" key="1">
    <source>
        <dbReference type="ARBA" id="ARBA00004651"/>
    </source>
</evidence>
<accession>A0A517SHS1</accession>
<evidence type="ECO:0000313" key="8">
    <source>
        <dbReference type="Proteomes" id="UP000315700"/>
    </source>
</evidence>
<keyword evidence="3 6" id="KW-0812">Transmembrane</keyword>
<dbReference type="AlphaFoldDB" id="A0A517SHS1"/>
<evidence type="ECO:0008006" key="9">
    <source>
        <dbReference type="Google" id="ProtNLM"/>
    </source>
</evidence>
<evidence type="ECO:0000256" key="4">
    <source>
        <dbReference type="ARBA" id="ARBA00022989"/>
    </source>
</evidence>
<dbReference type="KEGG" id="ccos:Pan44_37240"/>
<feature type="transmembrane region" description="Helical" evidence="6">
    <location>
        <begin position="73"/>
        <end position="91"/>
    </location>
</feature>
<keyword evidence="5 6" id="KW-0472">Membrane</keyword>
<evidence type="ECO:0000256" key="5">
    <source>
        <dbReference type="ARBA" id="ARBA00023136"/>
    </source>
</evidence>